<accession>A0A835AW28</accession>
<evidence type="ECO:0000256" key="2">
    <source>
        <dbReference type="ARBA" id="ARBA00022782"/>
    </source>
</evidence>
<comment type="similarity">
    <text evidence="1 4">Belongs to the Frigida family.</text>
</comment>
<dbReference type="AlphaFoldDB" id="A0A835AW28"/>
<dbReference type="EMBL" id="JACEFO010002197">
    <property type="protein sequence ID" value="KAF8674445.1"/>
    <property type="molecule type" value="Genomic_DNA"/>
</dbReference>
<feature type="compositionally biased region" description="Basic residues" evidence="5">
    <location>
        <begin position="654"/>
        <end position="670"/>
    </location>
</feature>
<dbReference type="PANTHER" id="PTHR31791:SF9">
    <property type="entry name" value="FRIGIDA-LIKE PROTEIN"/>
    <property type="match status" value="1"/>
</dbReference>
<gene>
    <name evidence="6" type="ORF">HU200_048279</name>
</gene>
<dbReference type="Pfam" id="PF07899">
    <property type="entry name" value="Frigida"/>
    <property type="match status" value="1"/>
</dbReference>
<sequence>MQSGSQPTSTSLPPVAPTHPAAAAMATQAELEAAIAALPAKKRRLREAFDRLVSCSPVTVPFRWEDLDAHLAAVAAHFRHFEHNSPHASDAAAEPAAETSTTRDPVEHLEGDEVEEHRKRRGERGAWEERQSSNADEGEEVGNASLDQEGDVEEGEVREASGARPDRGSGGDEAGNAEAQVAVEAASPEQDEGAEEGAIVASPLQGDVDVEMMEADEEEDEAAHSSAGRDGVEDGETEEGELPRATAIGGGGETALTRAVAADPSAPVEVGEEEDEAPHASAGQAGVEDDETEGELPRAPRATAIGGGGETAPTRAVVVAADPSALAGLLCLSGSSSLLARREFLPSLLGAADPHAFLVRAVGEFLASSARKTNRFWENCVALIECVPHLAAPSPDALEQAERVAKDWKELWSCGGTSRLAGWALLTFLASYNIVLEFDADEIGRLFGNSAPQMKDNCVELCECLGLIDKIMDSINHFIENGQPLDAIRLAHTFNLTRRYPPLTTMKDYVENARKTAEDILSKESFTMESLNQVMAKNVNALIFSWSAIDGCNIDPDHRNSIKEEITQLLHKYANKQRSLADVSTFMSNTHQQHNFQEQHQQQMPLEERQKQMLQRLQETPEEEQQLLQQKPQEMQQQHPQNRQEQGWVWQNPRGRKQNNKNRKRTQRRQKQQEKNKRPRLSSYIWPGIHNQHGQPFSGFRRAPFKARTRPPPYLDPYDRSPPQRTNVSSSKQE</sequence>
<feature type="compositionally biased region" description="Low complexity" evidence="5">
    <location>
        <begin position="86"/>
        <end position="102"/>
    </location>
</feature>
<evidence type="ECO:0000256" key="1">
    <source>
        <dbReference type="ARBA" id="ARBA00008956"/>
    </source>
</evidence>
<dbReference type="GO" id="GO:0030154">
    <property type="term" value="P:cell differentiation"/>
    <property type="evidence" value="ECO:0007669"/>
    <property type="project" value="UniProtKB-KW"/>
</dbReference>
<evidence type="ECO:0000313" key="7">
    <source>
        <dbReference type="Proteomes" id="UP000636709"/>
    </source>
</evidence>
<dbReference type="GO" id="GO:0009908">
    <property type="term" value="P:flower development"/>
    <property type="evidence" value="ECO:0007669"/>
    <property type="project" value="UniProtKB-KW"/>
</dbReference>
<keyword evidence="7" id="KW-1185">Reference proteome</keyword>
<keyword evidence="2 4" id="KW-0221">Differentiation</keyword>
<keyword evidence="4" id="KW-0217">Developmental protein</keyword>
<evidence type="ECO:0000256" key="3">
    <source>
        <dbReference type="ARBA" id="ARBA00023089"/>
    </source>
</evidence>
<protein>
    <recommendedName>
        <fullName evidence="4">FRIGIDA-like protein</fullName>
    </recommendedName>
</protein>
<name>A0A835AW28_9POAL</name>
<feature type="compositionally biased region" description="Basic and acidic residues" evidence="5">
    <location>
        <begin position="155"/>
        <end position="170"/>
    </location>
</feature>
<evidence type="ECO:0000256" key="4">
    <source>
        <dbReference type="RuleBase" id="RU364012"/>
    </source>
</evidence>
<feature type="compositionally biased region" description="Acidic residues" evidence="5">
    <location>
        <begin position="208"/>
        <end position="221"/>
    </location>
</feature>
<organism evidence="6 7">
    <name type="scientific">Digitaria exilis</name>
    <dbReference type="NCBI Taxonomy" id="1010633"/>
    <lineage>
        <taxon>Eukaryota</taxon>
        <taxon>Viridiplantae</taxon>
        <taxon>Streptophyta</taxon>
        <taxon>Embryophyta</taxon>
        <taxon>Tracheophyta</taxon>
        <taxon>Spermatophyta</taxon>
        <taxon>Magnoliopsida</taxon>
        <taxon>Liliopsida</taxon>
        <taxon>Poales</taxon>
        <taxon>Poaceae</taxon>
        <taxon>PACMAD clade</taxon>
        <taxon>Panicoideae</taxon>
        <taxon>Panicodae</taxon>
        <taxon>Paniceae</taxon>
        <taxon>Anthephorinae</taxon>
        <taxon>Digitaria</taxon>
    </lineage>
</organism>
<dbReference type="Proteomes" id="UP000636709">
    <property type="component" value="Unassembled WGS sequence"/>
</dbReference>
<feature type="region of interest" description="Disordered" evidence="5">
    <location>
        <begin position="611"/>
        <end position="734"/>
    </location>
</feature>
<proteinExistence type="inferred from homology"/>
<feature type="compositionally biased region" description="Low complexity" evidence="5">
    <location>
        <begin position="626"/>
        <end position="646"/>
    </location>
</feature>
<feature type="compositionally biased region" description="Polar residues" evidence="5">
    <location>
        <begin position="1"/>
        <end position="12"/>
    </location>
</feature>
<comment type="caution">
    <text evidence="6">The sequence shown here is derived from an EMBL/GenBank/DDBJ whole genome shotgun (WGS) entry which is preliminary data.</text>
</comment>
<dbReference type="InterPro" id="IPR012474">
    <property type="entry name" value="Frigida"/>
</dbReference>
<evidence type="ECO:0000256" key="5">
    <source>
        <dbReference type="SAM" id="MobiDB-lite"/>
    </source>
</evidence>
<feature type="region of interest" description="Disordered" evidence="5">
    <location>
        <begin position="85"/>
        <end position="310"/>
    </location>
</feature>
<reference evidence="6" key="1">
    <citation type="submission" date="2020-07" db="EMBL/GenBank/DDBJ databases">
        <title>Genome sequence and genetic diversity analysis of an under-domesticated orphan crop, white fonio (Digitaria exilis).</title>
        <authorList>
            <person name="Bennetzen J.L."/>
            <person name="Chen S."/>
            <person name="Ma X."/>
            <person name="Wang X."/>
            <person name="Yssel A.E.J."/>
            <person name="Chaluvadi S.R."/>
            <person name="Johnson M."/>
            <person name="Gangashetty P."/>
            <person name="Hamidou F."/>
            <person name="Sanogo M.D."/>
            <person name="Zwaenepoel A."/>
            <person name="Wallace J."/>
            <person name="Van De Peer Y."/>
            <person name="Van Deynze A."/>
        </authorList>
    </citation>
    <scope>NUCLEOTIDE SEQUENCE</scope>
    <source>
        <tissue evidence="6">Leaves</tissue>
    </source>
</reference>
<dbReference type="OrthoDB" id="1166059at2759"/>
<keyword evidence="3 4" id="KW-0287">Flowering</keyword>
<feature type="compositionally biased region" description="Polar residues" evidence="5">
    <location>
        <begin position="723"/>
        <end position="734"/>
    </location>
</feature>
<dbReference type="PANTHER" id="PTHR31791">
    <property type="entry name" value="FRIGIDA-LIKE PROTEIN 3-RELATED"/>
    <property type="match status" value="1"/>
</dbReference>
<feature type="compositionally biased region" description="Basic and acidic residues" evidence="5">
    <location>
        <begin position="104"/>
        <end position="131"/>
    </location>
</feature>
<evidence type="ECO:0000313" key="6">
    <source>
        <dbReference type="EMBL" id="KAF8674445.1"/>
    </source>
</evidence>
<feature type="region of interest" description="Disordered" evidence="5">
    <location>
        <begin position="1"/>
        <end position="21"/>
    </location>
</feature>